<organism evidence="17 18">
    <name type="scientific">Strigamia maritima</name>
    <name type="common">European centipede</name>
    <name type="synonym">Geophilus maritimus</name>
    <dbReference type="NCBI Taxonomy" id="126957"/>
    <lineage>
        <taxon>Eukaryota</taxon>
        <taxon>Metazoa</taxon>
        <taxon>Ecdysozoa</taxon>
        <taxon>Arthropoda</taxon>
        <taxon>Myriapoda</taxon>
        <taxon>Chilopoda</taxon>
        <taxon>Pleurostigmophora</taxon>
        <taxon>Geophilomorpha</taxon>
        <taxon>Linotaeniidae</taxon>
        <taxon>Strigamia</taxon>
    </lineage>
</organism>
<evidence type="ECO:0000256" key="11">
    <source>
        <dbReference type="ARBA" id="ARBA00022857"/>
    </source>
</evidence>
<dbReference type="SUPFAM" id="SSF63380">
    <property type="entry name" value="Riboflavin synthase domain-like"/>
    <property type="match status" value="1"/>
</dbReference>
<evidence type="ECO:0000259" key="16">
    <source>
        <dbReference type="PROSITE" id="PS51384"/>
    </source>
</evidence>
<keyword evidence="8" id="KW-0288">FMN</keyword>
<dbReference type="FunFam" id="1.20.990.10:FF:000002">
    <property type="entry name" value="Nitric oxide synthase"/>
    <property type="match status" value="1"/>
</dbReference>
<evidence type="ECO:0000256" key="8">
    <source>
        <dbReference type="ARBA" id="ARBA00022643"/>
    </source>
</evidence>
<dbReference type="GO" id="GO:0050661">
    <property type="term" value="F:NADP binding"/>
    <property type="evidence" value="ECO:0007669"/>
    <property type="project" value="InterPro"/>
</dbReference>
<dbReference type="InterPro" id="IPR001433">
    <property type="entry name" value="OxRdtase_FAD/NAD-bd"/>
</dbReference>
<accession>T1JE55</accession>
<evidence type="ECO:0000256" key="3">
    <source>
        <dbReference type="ARBA" id="ARBA00001974"/>
    </source>
</evidence>
<dbReference type="SUPFAM" id="SSF52218">
    <property type="entry name" value="Flavoproteins"/>
    <property type="match status" value="1"/>
</dbReference>
<dbReference type="AlphaFoldDB" id="T1JE55"/>
<dbReference type="Gene3D" id="2.40.30.10">
    <property type="entry name" value="Translation factors"/>
    <property type="match status" value="1"/>
</dbReference>
<keyword evidence="10" id="KW-0274">FAD</keyword>
<dbReference type="GO" id="GO:0005516">
    <property type="term" value="F:calmodulin binding"/>
    <property type="evidence" value="ECO:0007669"/>
    <property type="project" value="UniProtKB-KW"/>
</dbReference>
<evidence type="ECO:0000256" key="10">
    <source>
        <dbReference type="ARBA" id="ARBA00022827"/>
    </source>
</evidence>
<evidence type="ECO:0000256" key="12">
    <source>
        <dbReference type="ARBA" id="ARBA00022860"/>
    </source>
</evidence>
<keyword evidence="7" id="KW-0285">Flavoprotein</keyword>
<dbReference type="GO" id="GO:0020037">
    <property type="term" value="F:heme binding"/>
    <property type="evidence" value="ECO:0007669"/>
    <property type="project" value="InterPro"/>
</dbReference>
<dbReference type="STRING" id="126957.T1JE55"/>
<keyword evidence="6" id="KW-0349">Heme</keyword>
<dbReference type="InterPro" id="IPR004030">
    <property type="entry name" value="NOS_N"/>
</dbReference>
<dbReference type="GO" id="GO:0004517">
    <property type="term" value="F:nitric-oxide synthase activity"/>
    <property type="evidence" value="ECO:0007669"/>
    <property type="project" value="UniProtKB-EC"/>
</dbReference>
<dbReference type="EnsemblMetazoa" id="SMAR012093-RA">
    <property type="protein sequence ID" value="SMAR012093-PA"/>
    <property type="gene ID" value="SMAR012093"/>
</dbReference>
<dbReference type="InterPro" id="IPR029039">
    <property type="entry name" value="Flavoprotein-like_sf"/>
</dbReference>
<dbReference type="InterPro" id="IPR017927">
    <property type="entry name" value="FAD-bd_FR_type"/>
</dbReference>
<dbReference type="EC" id="1.14.13.39" evidence="5"/>
<dbReference type="InterPro" id="IPR003097">
    <property type="entry name" value="CysJ-like_FAD-binding"/>
</dbReference>
<dbReference type="GO" id="GO:0046872">
    <property type="term" value="F:metal ion binding"/>
    <property type="evidence" value="ECO:0007669"/>
    <property type="project" value="UniProtKB-KW"/>
</dbReference>
<dbReference type="InterPro" id="IPR044943">
    <property type="entry name" value="NOS_dom_1"/>
</dbReference>
<comment type="cofactor">
    <cofactor evidence="2">
        <name>heme b</name>
        <dbReference type="ChEBI" id="CHEBI:60344"/>
    </cofactor>
</comment>
<evidence type="ECO:0000256" key="14">
    <source>
        <dbReference type="ARBA" id="ARBA00023004"/>
    </source>
</evidence>
<dbReference type="Gene3D" id="3.90.340.10">
    <property type="entry name" value="Nitric Oxide Synthase, Chain A, domain 1"/>
    <property type="match status" value="1"/>
</dbReference>
<dbReference type="EMBL" id="JH432116">
    <property type="status" value="NOT_ANNOTATED_CDS"/>
    <property type="molecule type" value="Genomic_DNA"/>
</dbReference>
<proteinExistence type="inferred from homology"/>
<dbReference type="SUPFAM" id="SSF56512">
    <property type="entry name" value="Nitric oxide (NO) synthase oxygenase domain"/>
    <property type="match status" value="1"/>
</dbReference>
<dbReference type="InterPro" id="IPR039261">
    <property type="entry name" value="FNR_nucleotide-bd"/>
</dbReference>
<dbReference type="InterPro" id="IPR001094">
    <property type="entry name" value="Flavdoxin-like"/>
</dbReference>
<evidence type="ECO:0000259" key="15">
    <source>
        <dbReference type="PROSITE" id="PS50902"/>
    </source>
</evidence>
<feature type="domain" description="Flavodoxin-like" evidence="15">
    <location>
        <begin position="328"/>
        <end position="511"/>
    </location>
</feature>
<dbReference type="Gene3D" id="3.90.440.10">
    <property type="entry name" value="Nitric Oxide Synthase,Heme Domain,Chain A domain 2"/>
    <property type="match status" value="1"/>
</dbReference>
<dbReference type="Gene3D" id="1.20.990.10">
    <property type="entry name" value="NADPH-cytochrome p450 Reductase, Chain A, domain 3"/>
    <property type="match status" value="1"/>
</dbReference>
<dbReference type="PRINTS" id="PR00371">
    <property type="entry name" value="FPNCR"/>
</dbReference>
<dbReference type="Gene3D" id="3.40.50.80">
    <property type="entry name" value="Nucleotide-binding domain of ferredoxin-NADP reductase (FNR) module"/>
    <property type="match status" value="1"/>
</dbReference>
<dbReference type="SUPFAM" id="SSF52343">
    <property type="entry name" value="Ferredoxin reductase-like, C-terminal NADP-linked domain"/>
    <property type="match status" value="1"/>
</dbReference>
<reference evidence="17" key="2">
    <citation type="submission" date="2015-02" db="UniProtKB">
        <authorList>
            <consortium name="EnsemblMetazoa"/>
        </authorList>
    </citation>
    <scope>IDENTIFICATION</scope>
</reference>
<evidence type="ECO:0000313" key="18">
    <source>
        <dbReference type="Proteomes" id="UP000014500"/>
    </source>
</evidence>
<dbReference type="PANTHER" id="PTHR43410">
    <property type="entry name" value="NITRIC OXIDE SYNTHASE OXYGENASE"/>
    <property type="match status" value="1"/>
</dbReference>
<evidence type="ECO:0000256" key="13">
    <source>
        <dbReference type="ARBA" id="ARBA00023002"/>
    </source>
</evidence>
<dbReference type="InterPro" id="IPR050607">
    <property type="entry name" value="NOS"/>
</dbReference>
<dbReference type="HOGENOM" id="CLU_001570_16_1_1"/>
<keyword evidence="13" id="KW-0560">Oxidoreductase</keyword>
<dbReference type="GO" id="GO:0010181">
    <property type="term" value="F:FMN binding"/>
    <property type="evidence" value="ECO:0007669"/>
    <property type="project" value="InterPro"/>
</dbReference>
<comment type="cofactor">
    <cofactor evidence="1">
        <name>FMN</name>
        <dbReference type="ChEBI" id="CHEBI:58210"/>
    </cofactor>
</comment>
<evidence type="ECO:0000313" key="17">
    <source>
        <dbReference type="EnsemblMetazoa" id="SMAR012093-PA"/>
    </source>
</evidence>
<evidence type="ECO:0000256" key="2">
    <source>
        <dbReference type="ARBA" id="ARBA00001970"/>
    </source>
</evidence>
<evidence type="ECO:0000256" key="6">
    <source>
        <dbReference type="ARBA" id="ARBA00022617"/>
    </source>
</evidence>
<dbReference type="Pfam" id="PF00258">
    <property type="entry name" value="Flavodoxin_1"/>
    <property type="match status" value="1"/>
</dbReference>
<keyword evidence="12" id="KW-0112">Calmodulin-binding</keyword>
<dbReference type="Pfam" id="PF02898">
    <property type="entry name" value="NO_synthase"/>
    <property type="match status" value="1"/>
</dbReference>
<dbReference type="PIRSF" id="PIRSF000333">
    <property type="entry name" value="NOS"/>
    <property type="match status" value="1"/>
</dbReference>
<dbReference type="PROSITE" id="PS50902">
    <property type="entry name" value="FLAVODOXIN_LIKE"/>
    <property type="match status" value="1"/>
</dbReference>
<keyword evidence="11" id="KW-0521">NADP</keyword>
<dbReference type="InterPro" id="IPR001709">
    <property type="entry name" value="Flavoprot_Pyr_Nucl_cyt_Rdtase"/>
</dbReference>
<comment type="similarity">
    <text evidence="4">Belongs to the NOS family.</text>
</comment>
<dbReference type="PhylomeDB" id="T1JE55"/>
<evidence type="ECO:0000256" key="1">
    <source>
        <dbReference type="ARBA" id="ARBA00001917"/>
    </source>
</evidence>
<dbReference type="InterPro" id="IPR008254">
    <property type="entry name" value="Flavodoxin/NO_synth"/>
</dbReference>
<dbReference type="InterPro" id="IPR044944">
    <property type="entry name" value="NOS_dom_3"/>
</dbReference>
<dbReference type="OMA" id="QVFDCRQ"/>
<protein>
    <recommendedName>
        <fullName evidence="5">nitric-oxide synthase (NADPH)</fullName>
        <ecNumber evidence="5">1.14.13.39</ecNumber>
    </recommendedName>
</protein>
<dbReference type="eggNOG" id="KOG1158">
    <property type="taxonomic scope" value="Eukaryota"/>
</dbReference>
<dbReference type="Pfam" id="PF00175">
    <property type="entry name" value="NAD_binding_1"/>
    <property type="match status" value="1"/>
</dbReference>
<dbReference type="InterPro" id="IPR036119">
    <property type="entry name" value="NOS_N_sf"/>
</dbReference>
<dbReference type="Gene3D" id="3.90.1230.10">
    <property type="entry name" value="Nitric Oxide Synthase, Chain A, domain 3"/>
    <property type="match status" value="1"/>
</dbReference>
<evidence type="ECO:0000256" key="9">
    <source>
        <dbReference type="ARBA" id="ARBA00022723"/>
    </source>
</evidence>
<dbReference type="InterPro" id="IPR012144">
    <property type="entry name" value="NOS_euk"/>
</dbReference>
<dbReference type="FunFam" id="3.40.50.360:FF:000033">
    <property type="entry name" value="Nitric oxide synthase"/>
    <property type="match status" value="1"/>
</dbReference>
<dbReference type="GO" id="GO:0006809">
    <property type="term" value="P:nitric oxide biosynthetic process"/>
    <property type="evidence" value="ECO:0007669"/>
    <property type="project" value="InterPro"/>
</dbReference>
<keyword evidence="18" id="KW-1185">Reference proteome</keyword>
<evidence type="ECO:0000256" key="7">
    <source>
        <dbReference type="ARBA" id="ARBA00022630"/>
    </source>
</evidence>
<dbReference type="InterPro" id="IPR017938">
    <property type="entry name" value="Riboflavin_synthase-like_b-brl"/>
</dbReference>
<dbReference type="GO" id="GO:0050660">
    <property type="term" value="F:flavin adenine dinucleotide binding"/>
    <property type="evidence" value="ECO:0007669"/>
    <property type="project" value="InterPro"/>
</dbReference>
<dbReference type="Gene3D" id="3.40.50.360">
    <property type="match status" value="1"/>
</dbReference>
<dbReference type="InterPro" id="IPR044940">
    <property type="entry name" value="NOS_dom_2"/>
</dbReference>
<keyword evidence="14" id="KW-0408">Iron</keyword>
<sequence length="985" mass="111803">MVTTAGGMFEAICNHIKYATNKGNIRSAITIFPQRTDGKHDYRIWNSQLISFAGYKQPDGTYIGDPINVEFTSICLSLGWKGKKEEWEILPIVLSANGHDPEYFDLPSELVIRIKITHPKYKTFEQLNLQWYAVPAVSNMLFDVGGLEFPAAPFNGWYMATEIASRNFGDIHRYNMLEKVASILELNTQAVASLWKDKAMVELNIAVLHSFQNMNVTIVDHHTASESFLKHMENEQRLRGGCPADWVWIVPPVSGSATAVFHQEMLNYSLKPSYEYQEVGWKTHIWKKGKNNVERKKSTKKFHFKEIARAVKFTSKLFGKALSRRIKATIVYATETGKSEIYAKTLESIFSHAFNTQIFCMSEYDIINLDHEALLLVVTSTFGNGDPPENGEDFANNLYAMKVDLSASSEQINSNQSKSFIKMNSQSDINYPVKEDEAMNRGKLMDLEQLGNLRFAVFALGSSAYPNFCAFGKYVDNLLAELGGERLLQLMTGDELCGQNQAFRIWAKKVFHEACDVFCVGDDISHEDVVAALQSDTNVLSGKIRLVESSKSSKQDLRSDLSKLYNKQIVETHLISRNYIPLNGTSDQTILIKLDWSRDLSFLPGDHIGICSVNRAELVDRILKRLNNLPQMDCIVEIQILDEKQTIYGPSKTWIKQDRLPSCTAKTAIERYLDICSPPTPQLLELFASLATSEEDKNTLTQLANNSNEYEDWKHRYYSNICEVLEQFPSVNIDAVALLNALPILQPRFYSISSSPMVFNNQIHLTVGLLKYHVSDDPTKYHYGVCSGFLNLVKHSDPIYCFIRNAPTFHLPDNLHCPIVLVGPGTGIAPFRGFWQEKEYLVNKLGTEQLWPMSLYYGCHNENMNLYNTELAICQAKKILQNVYTAFSRIDGKTKMHVQNLMFDNADELLSQIYVNRGHIYVCGDVSMAEDVNLTLRLILSSSGGLTKEEADTYVLSMRDENRYHEDIFGVNFRNKCKTIAKQMN</sequence>
<dbReference type="Proteomes" id="UP000014500">
    <property type="component" value="Unassembled WGS sequence"/>
</dbReference>
<dbReference type="Pfam" id="PF00667">
    <property type="entry name" value="FAD_binding_1"/>
    <property type="match status" value="1"/>
</dbReference>
<name>T1JE55_STRMM</name>
<feature type="domain" description="FAD-binding FR-type" evidence="16">
    <location>
        <begin position="567"/>
        <end position="812"/>
    </location>
</feature>
<dbReference type="FunFam" id="3.90.440.10:FF:000001">
    <property type="entry name" value="Endothelial nitric oxide synthase"/>
    <property type="match status" value="1"/>
</dbReference>
<reference evidence="18" key="1">
    <citation type="submission" date="2011-05" db="EMBL/GenBank/DDBJ databases">
        <authorList>
            <person name="Richards S.R."/>
            <person name="Qu J."/>
            <person name="Jiang H."/>
            <person name="Jhangiani S.N."/>
            <person name="Agravi P."/>
            <person name="Goodspeed R."/>
            <person name="Gross S."/>
            <person name="Mandapat C."/>
            <person name="Jackson L."/>
            <person name="Mathew T."/>
            <person name="Pu L."/>
            <person name="Thornton R."/>
            <person name="Saada N."/>
            <person name="Wilczek-Boney K.B."/>
            <person name="Lee S."/>
            <person name="Kovar C."/>
            <person name="Wu Y."/>
            <person name="Scherer S.E."/>
            <person name="Worley K.C."/>
            <person name="Muzny D.M."/>
            <person name="Gibbs R."/>
        </authorList>
    </citation>
    <scope>NUCLEOTIDE SEQUENCE</scope>
    <source>
        <strain evidence="18">Brora</strain>
    </source>
</reference>
<comment type="cofactor">
    <cofactor evidence="3">
        <name>FAD</name>
        <dbReference type="ChEBI" id="CHEBI:57692"/>
    </cofactor>
</comment>
<dbReference type="PROSITE" id="PS51384">
    <property type="entry name" value="FAD_FR"/>
    <property type="match status" value="1"/>
</dbReference>
<evidence type="ECO:0000256" key="5">
    <source>
        <dbReference type="ARBA" id="ARBA00012989"/>
    </source>
</evidence>
<dbReference type="PANTHER" id="PTHR43410:SF1">
    <property type="entry name" value="NITRIC OXIDE SYNTHASE"/>
    <property type="match status" value="1"/>
</dbReference>
<evidence type="ECO:0000256" key="4">
    <source>
        <dbReference type="ARBA" id="ARBA00006267"/>
    </source>
</evidence>
<dbReference type="PRINTS" id="PR00369">
    <property type="entry name" value="FLAVODOXIN"/>
</dbReference>
<keyword evidence="9" id="KW-0479">Metal-binding</keyword>
<dbReference type="InterPro" id="IPR023173">
    <property type="entry name" value="NADPH_Cyt_P450_Rdtase_alpha"/>
</dbReference>